<comment type="caution">
    <text evidence="3">The sequence shown here is derived from an EMBL/GenBank/DDBJ whole genome shotgun (WGS) entry which is preliminary data.</text>
</comment>
<feature type="region of interest" description="Disordered" evidence="2">
    <location>
        <begin position="291"/>
        <end position="321"/>
    </location>
</feature>
<proteinExistence type="predicted"/>
<feature type="region of interest" description="Disordered" evidence="2">
    <location>
        <begin position="1"/>
        <end position="46"/>
    </location>
</feature>
<accession>A0A1Y2A1R7</accession>
<gene>
    <name evidence="3" type="ORF">BCR34DRAFT_597733</name>
</gene>
<feature type="compositionally biased region" description="Polar residues" evidence="2">
    <location>
        <begin position="595"/>
        <end position="612"/>
    </location>
</feature>
<reference evidence="3 4" key="1">
    <citation type="submission" date="2016-07" db="EMBL/GenBank/DDBJ databases">
        <title>Pervasive Adenine N6-methylation of Active Genes in Fungi.</title>
        <authorList>
            <consortium name="DOE Joint Genome Institute"/>
            <person name="Mondo S.J."/>
            <person name="Dannebaum R.O."/>
            <person name="Kuo R.C."/>
            <person name="Labutti K."/>
            <person name="Haridas S."/>
            <person name="Kuo A."/>
            <person name="Salamov A."/>
            <person name="Ahrendt S.R."/>
            <person name="Lipzen A."/>
            <person name="Sullivan W."/>
            <person name="Andreopoulos W.B."/>
            <person name="Clum A."/>
            <person name="Lindquist E."/>
            <person name="Daum C."/>
            <person name="Ramamoorthy G.K."/>
            <person name="Gryganskyi A."/>
            <person name="Culley D."/>
            <person name="Magnuson J.K."/>
            <person name="James T.Y."/>
            <person name="O'Malley M.A."/>
            <person name="Stajich J.E."/>
            <person name="Spatafora J.W."/>
            <person name="Visel A."/>
            <person name="Grigoriev I.V."/>
        </authorList>
    </citation>
    <scope>NUCLEOTIDE SEQUENCE [LARGE SCALE GENOMIC DNA]</scope>
    <source>
        <strain evidence="3 4">CBS 115471</strain>
    </source>
</reference>
<feature type="coiled-coil region" evidence="1">
    <location>
        <begin position="77"/>
        <end position="271"/>
    </location>
</feature>
<evidence type="ECO:0000313" key="4">
    <source>
        <dbReference type="Proteomes" id="UP000193144"/>
    </source>
</evidence>
<feature type="compositionally biased region" description="Polar residues" evidence="2">
    <location>
        <begin position="501"/>
        <end position="511"/>
    </location>
</feature>
<feature type="region of interest" description="Disordered" evidence="2">
    <location>
        <begin position="499"/>
        <end position="612"/>
    </location>
</feature>
<dbReference type="Proteomes" id="UP000193144">
    <property type="component" value="Unassembled WGS sequence"/>
</dbReference>
<dbReference type="EMBL" id="MCFA01000018">
    <property type="protein sequence ID" value="ORY16452.1"/>
    <property type="molecule type" value="Genomic_DNA"/>
</dbReference>
<dbReference type="PANTHER" id="PTHR42041:SF1">
    <property type="entry name" value="DNA ENDONUCLEASE ACTIVATOR CTP1 C-TERMINAL DOMAIN-CONTAINING PROTEIN"/>
    <property type="match status" value="1"/>
</dbReference>
<feature type="coiled-coil region" evidence="1">
    <location>
        <begin position="330"/>
        <end position="357"/>
    </location>
</feature>
<evidence type="ECO:0000256" key="2">
    <source>
        <dbReference type="SAM" id="MobiDB-lite"/>
    </source>
</evidence>
<keyword evidence="1" id="KW-0175">Coiled coil</keyword>
<dbReference type="STRING" id="1231657.A0A1Y2A1R7"/>
<dbReference type="PANTHER" id="PTHR42041">
    <property type="entry name" value="DNA ENDONUCLEASE ACTIVATOR CTP1 C-TERMINAL DOMAIN-CONTAINING PROTEIN"/>
    <property type="match status" value="1"/>
</dbReference>
<feature type="compositionally biased region" description="Low complexity" evidence="2">
    <location>
        <begin position="568"/>
        <end position="583"/>
    </location>
</feature>
<keyword evidence="4" id="KW-1185">Reference proteome</keyword>
<organism evidence="3 4">
    <name type="scientific">Clohesyomyces aquaticus</name>
    <dbReference type="NCBI Taxonomy" id="1231657"/>
    <lineage>
        <taxon>Eukaryota</taxon>
        <taxon>Fungi</taxon>
        <taxon>Dikarya</taxon>
        <taxon>Ascomycota</taxon>
        <taxon>Pezizomycotina</taxon>
        <taxon>Dothideomycetes</taxon>
        <taxon>Pleosporomycetidae</taxon>
        <taxon>Pleosporales</taxon>
        <taxon>Lindgomycetaceae</taxon>
        <taxon>Clohesyomyces</taxon>
    </lineage>
</organism>
<dbReference type="AlphaFoldDB" id="A0A1Y2A1R7"/>
<evidence type="ECO:0000313" key="3">
    <source>
        <dbReference type="EMBL" id="ORY16452.1"/>
    </source>
</evidence>
<name>A0A1Y2A1R7_9PLEO</name>
<sequence>MSPGMPVFPVSPERVAGIKPPYNGPVDSPSMPDLRSASPLRGLSHRRNDSDISVVGLAAMFENLEVKDFKEAQARYMKAMEKQKIKHAAELKDLEAKQRLADIRYDMRVEELKGELSKVKEALKDTYTKEQWEKLRQQHRKEIDRWEDALQKVAPAAKKAKEVPFYKARYRELEAELRQWKAQYNQAVKDSSQNGTMVPVLQTQVTNLKRSLHNAESDVKHHKAQAEMFKNQVYGLQVDLESLDARSSQEIETLKDKLKLVEVERDTLKTSLREEQVLDIAAEGRIPLPAATLEEHDEFGSPVRSPRKPRTDRDDEDKENVAPRKTAVTLKFIQQELLSEKRLRERAEEQIEFMKMECQFQCCSCRIADLKGTKYVHDDTYNAEMEHIKASVPVMTPPSIHGDEIVEAVTIKQEPVDDALEAVFIKQEPVDNSEPLLDLAKATDTADHALAPAIEEPAVAFSPTTGTFKAIASPVKNREASPSTPARTDLSSIVEAVAGSSPWTPDANSTVIPAETASPPPLRPVSRQESSKKPSVSTIVIHEDAIEDGEDENSGPLTPPHGPSGPATPYLTRTITTTTTIPLHFSPVTPATKGNDMTPSTIAHQPTHTSSSHALADLSMNKLPFDRQAALEQIRERRGRARSMAAGHGTPRKQMMEGVMERRDISAPVGRIRR</sequence>
<evidence type="ECO:0000256" key="1">
    <source>
        <dbReference type="SAM" id="Coils"/>
    </source>
</evidence>
<dbReference type="OrthoDB" id="4495335at2759"/>
<protein>
    <submittedName>
        <fullName evidence="3">Uncharacterized protein</fullName>
    </submittedName>
</protein>